<evidence type="ECO:0000313" key="4">
    <source>
        <dbReference type="Proteomes" id="UP001370490"/>
    </source>
</evidence>
<dbReference type="InterPro" id="IPR003675">
    <property type="entry name" value="Rce1/LyrA-like_dom"/>
</dbReference>
<evidence type="ECO:0000256" key="1">
    <source>
        <dbReference type="SAM" id="Phobius"/>
    </source>
</evidence>
<dbReference type="Pfam" id="PF02517">
    <property type="entry name" value="Rce1-like"/>
    <property type="match status" value="1"/>
</dbReference>
<dbReference type="Proteomes" id="UP001370490">
    <property type="component" value="Unassembled WGS sequence"/>
</dbReference>
<dbReference type="PANTHER" id="PTHR43592">
    <property type="entry name" value="CAAX AMINO TERMINAL PROTEASE"/>
    <property type="match status" value="1"/>
</dbReference>
<feature type="domain" description="CAAX prenyl protease 2/Lysostaphin resistance protein A-like" evidence="2">
    <location>
        <begin position="174"/>
        <end position="253"/>
    </location>
</feature>
<accession>A0AAN8UUQ8</accession>
<name>A0AAN8UUQ8_9MAGN</name>
<feature type="non-terminal residue" evidence="3">
    <location>
        <position position="253"/>
    </location>
</feature>
<feature type="transmembrane region" description="Helical" evidence="1">
    <location>
        <begin position="217"/>
        <end position="238"/>
    </location>
</feature>
<protein>
    <submittedName>
        <fullName evidence="3">Type II CAAX prenyl endopeptidase Rce1-like</fullName>
    </submittedName>
</protein>
<feature type="transmembrane region" description="Helical" evidence="1">
    <location>
        <begin position="27"/>
        <end position="48"/>
    </location>
</feature>
<feature type="transmembrane region" description="Helical" evidence="1">
    <location>
        <begin position="55"/>
        <end position="74"/>
    </location>
</feature>
<dbReference type="EMBL" id="JBAMMX010000021">
    <property type="protein sequence ID" value="KAK6919549.1"/>
    <property type="molecule type" value="Genomic_DNA"/>
</dbReference>
<organism evidence="3 4">
    <name type="scientific">Dillenia turbinata</name>
    <dbReference type="NCBI Taxonomy" id="194707"/>
    <lineage>
        <taxon>Eukaryota</taxon>
        <taxon>Viridiplantae</taxon>
        <taxon>Streptophyta</taxon>
        <taxon>Embryophyta</taxon>
        <taxon>Tracheophyta</taxon>
        <taxon>Spermatophyta</taxon>
        <taxon>Magnoliopsida</taxon>
        <taxon>eudicotyledons</taxon>
        <taxon>Gunneridae</taxon>
        <taxon>Pentapetalae</taxon>
        <taxon>Dilleniales</taxon>
        <taxon>Dilleniaceae</taxon>
        <taxon>Dillenia</taxon>
    </lineage>
</organism>
<keyword evidence="1" id="KW-0472">Membrane</keyword>
<dbReference type="PANTHER" id="PTHR43592:SF4">
    <property type="entry name" value="CAAX AMINO TERMINAL PROTEASE FAMILY PROTEIN"/>
    <property type="match status" value="1"/>
</dbReference>
<keyword evidence="4" id="KW-1185">Reference proteome</keyword>
<feature type="transmembrane region" description="Helical" evidence="1">
    <location>
        <begin position="94"/>
        <end position="111"/>
    </location>
</feature>
<comment type="caution">
    <text evidence="3">The sequence shown here is derived from an EMBL/GenBank/DDBJ whole genome shotgun (WGS) entry which is preliminary data.</text>
</comment>
<reference evidence="3 4" key="1">
    <citation type="submission" date="2023-12" db="EMBL/GenBank/DDBJ databases">
        <title>A high-quality genome assembly for Dillenia turbinata (Dilleniales).</title>
        <authorList>
            <person name="Chanderbali A."/>
        </authorList>
    </citation>
    <scope>NUCLEOTIDE SEQUENCE [LARGE SCALE GENOMIC DNA]</scope>
    <source>
        <strain evidence="3">LSX21</strain>
        <tissue evidence="3">Leaf</tissue>
    </source>
</reference>
<evidence type="ECO:0000313" key="3">
    <source>
        <dbReference type="EMBL" id="KAK6919549.1"/>
    </source>
</evidence>
<keyword evidence="1" id="KW-1133">Transmembrane helix</keyword>
<gene>
    <name evidence="3" type="ORF">RJ641_015453</name>
</gene>
<dbReference type="GO" id="GO:0004175">
    <property type="term" value="F:endopeptidase activity"/>
    <property type="evidence" value="ECO:0007669"/>
    <property type="project" value="UniProtKB-ARBA"/>
</dbReference>
<proteinExistence type="predicted"/>
<sequence length="253" mass="28231">MGCLEQQGFSVLVDSDGSWDSANICGALLALYMFSFHIPLSFGGLSIVPSILHRPALSIFIIQFLELTAAVILLKHTHVTNQYSILKLARDRNWLVAAVIGFGFLMLVVPLKHLSWLTKVDWTKGSPNYFANQTPKWFISMETIHPVCISYDFSQDVGNPMVKEILSDGPISKAACILVYCILTPLLEEIIYRGFLLKSLVTKMKWQQAVVVSSVKFSVQLTYLLFIIGCVLGSSYCWSGNLRTSFTIHSLSN</sequence>
<dbReference type="GO" id="GO:0080120">
    <property type="term" value="P:CAAX-box protein maturation"/>
    <property type="evidence" value="ECO:0007669"/>
    <property type="project" value="UniProtKB-ARBA"/>
</dbReference>
<keyword evidence="1" id="KW-0812">Transmembrane</keyword>
<dbReference type="AlphaFoldDB" id="A0AAN8UUQ8"/>
<evidence type="ECO:0000259" key="2">
    <source>
        <dbReference type="Pfam" id="PF02517"/>
    </source>
</evidence>
<feature type="transmembrane region" description="Helical" evidence="1">
    <location>
        <begin position="177"/>
        <end position="197"/>
    </location>
</feature>